<evidence type="ECO:0000313" key="3">
    <source>
        <dbReference type="Proteomes" id="UP000215914"/>
    </source>
</evidence>
<dbReference type="InParanoid" id="A0A251VH70"/>
<dbReference type="AlphaFoldDB" id="A0A251VH70"/>
<gene>
    <name evidence="2" type="ORF">HannXRQ_Chr02g0051431</name>
</gene>
<keyword evidence="3" id="KW-1185">Reference proteome</keyword>
<accession>A0A251VH70</accession>
<evidence type="ECO:0000256" key="1">
    <source>
        <dbReference type="SAM" id="Phobius"/>
    </source>
</evidence>
<dbReference type="Proteomes" id="UP000215914">
    <property type="component" value="Chromosome 2"/>
</dbReference>
<keyword evidence="1" id="KW-0812">Transmembrane</keyword>
<dbReference type="EMBL" id="CM007891">
    <property type="protein sequence ID" value="OTG34945.1"/>
    <property type="molecule type" value="Genomic_DNA"/>
</dbReference>
<name>A0A251VH70_HELAN</name>
<proteinExistence type="predicted"/>
<keyword evidence="1" id="KW-0472">Membrane</keyword>
<organism evidence="2 3">
    <name type="scientific">Helianthus annuus</name>
    <name type="common">Common sunflower</name>
    <dbReference type="NCBI Taxonomy" id="4232"/>
    <lineage>
        <taxon>Eukaryota</taxon>
        <taxon>Viridiplantae</taxon>
        <taxon>Streptophyta</taxon>
        <taxon>Embryophyta</taxon>
        <taxon>Tracheophyta</taxon>
        <taxon>Spermatophyta</taxon>
        <taxon>Magnoliopsida</taxon>
        <taxon>eudicotyledons</taxon>
        <taxon>Gunneridae</taxon>
        <taxon>Pentapetalae</taxon>
        <taxon>asterids</taxon>
        <taxon>campanulids</taxon>
        <taxon>Asterales</taxon>
        <taxon>Asteraceae</taxon>
        <taxon>Asteroideae</taxon>
        <taxon>Heliantheae alliance</taxon>
        <taxon>Heliantheae</taxon>
        <taxon>Helianthus</taxon>
    </lineage>
</organism>
<keyword evidence="1" id="KW-1133">Transmembrane helix</keyword>
<reference evidence="3" key="1">
    <citation type="journal article" date="2017" name="Nature">
        <title>The sunflower genome provides insights into oil metabolism, flowering and Asterid evolution.</title>
        <authorList>
            <person name="Badouin H."/>
            <person name="Gouzy J."/>
            <person name="Grassa C.J."/>
            <person name="Murat F."/>
            <person name="Staton S.E."/>
            <person name="Cottret L."/>
            <person name="Lelandais-Briere C."/>
            <person name="Owens G.L."/>
            <person name="Carrere S."/>
            <person name="Mayjonade B."/>
            <person name="Legrand L."/>
            <person name="Gill N."/>
            <person name="Kane N.C."/>
            <person name="Bowers J.E."/>
            <person name="Hubner S."/>
            <person name="Bellec A."/>
            <person name="Berard A."/>
            <person name="Berges H."/>
            <person name="Blanchet N."/>
            <person name="Boniface M.C."/>
            <person name="Brunel D."/>
            <person name="Catrice O."/>
            <person name="Chaidir N."/>
            <person name="Claudel C."/>
            <person name="Donnadieu C."/>
            <person name="Faraut T."/>
            <person name="Fievet G."/>
            <person name="Helmstetter N."/>
            <person name="King M."/>
            <person name="Knapp S.J."/>
            <person name="Lai Z."/>
            <person name="Le Paslier M.C."/>
            <person name="Lippi Y."/>
            <person name="Lorenzon L."/>
            <person name="Mandel J.R."/>
            <person name="Marage G."/>
            <person name="Marchand G."/>
            <person name="Marquand E."/>
            <person name="Bret-Mestries E."/>
            <person name="Morien E."/>
            <person name="Nambeesan S."/>
            <person name="Nguyen T."/>
            <person name="Pegot-Espagnet P."/>
            <person name="Pouilly N."/>
            <person name="Raftis F."/>
            <person name="Sallet E."/>
            <person name="Schiex T."/>
            <person name="Thomas J."/>
            <person name="Vandecasteele C."/>
            <person name="Vares D."/>
            <person name="Vear F."/>
            <person name="Vautrin S."/>
            <person name="Crespi M."/>
            <person name="Mangin B."/>
            <person name="Burke J.M."/>
            <person name="Salse J."/>
            <person name="Munos S."/>
            <person name="Vincourt P."/>
            <person name="Rieseberg L.H."/>
            <person name="Langlade N.B."/>
        </authorList>
    </citation>
    <scope>NUCLEOTIDE SEQUENCE [LARGE SCALE GENOMIC DNA]</scope>
    <source>
        <strain evidence="3">cv. SF193</strain>
    </source>
</reference>
<evidence type="ECO:0000313" key="2">
    <source>
        <dbReference type="EMBL" id="OTG34945.1"/>
    </source>
</evidence>
<feature type="transmembrane region" description="Helical" evidence="1">
    <location>
        <begin position="21"/>
        <end position="42"/>
    </location>
</feature>
<protein>
    <submittedName>
        <fullName evidence="2">Uncharacterized protein</fullName>
    </submittedName>
</protein>
<sequence length="97" mass="11020">MLQNHIKQLNNKYQLKMFITYLRTIAVNIASTCDILLSIVYLSTLSFSFSADGPAIILFNFSSSPSFPSTSSLIIKFTFSIYETTNKENPKVRIKEN</sequence>